<dbReference type="Proteomes" id="UP000603708">
    <property type="component" value="Unassembled WGS sequence"/>
</dbReference>
<name>A0A919FQ37_9ACTN</name>
<organism evidence="2 3">
    <name type="scientific">Streptomyces sulfonofaciens</name>
    <dbReference type="NCBI Taxonomy" id="68272"/>
    <lineage>
        <taxon>Bacteria</taxon>
        <taxon>Bacillati</taxon>
        <taxon>Actinomycetota</taxon>
        <taxon>Actinomycetes</taxon>
        <taxon>Kitasatosporales</taxon>
        <taxon>Streptomycetaceae</taxon>
        <taxon>Streptomyces</taxon>
    </lineage>
</organism>
<dbReference type="AlphaFoldDB" id="A0A919FQ37"/>
<proteinExistence type="predicted"/>
<accession>A0A919FQ37</accession>
<gene>
    <name evidence="2" type="ORF">GCM10018793_03150</name>
</gene>
<sequence>MRVGSLRAGKRTGEPIPRLDLPADLARPESDAPEQDDGGHRSDCLWDLGPVCGAYRATAARTVSAEFGRRHSTPALLPFWVSMGASLSCPSCRLDARTLGAGWRSVA</sequence>
<keyword evidence="3" id="KW-1185">Reference proteome</keyword>
<evidence type="ECO:0000256" key="1">
    <source>
        <dbReference type="SAM" id="MobiDB-lite"/>
    </source>
</evidence>
<feature type="region of interest" description="Disordered" evidence="1">
    <location>
        <begin position="1"/>
        <end position="42"/>
    </location>
</feature>
<reference evidence="2" key="1">
    <citation type="journal article" date="2014" name="Int. J. Syst. Evol. Microbiol.">
        <title>Complete genome sequence of Corynebacterium casei LMG S-19264T (=DSM 44701T), isolated from a smear-ripened cheese.</title>
        <authorList>
            <consortium name="US DOE Joint Genome Institute (JGI-PGF)"/>
            <person name="Walter F."/>
            <person name="Albersmeier A."/>
            <person name="Kalinowski J."/>
            <person name="Ruckert C."/>
        </authorList>
    </citation>
    <scope>NUCLEOTIDE SEQUENCE</scope>
    <source>
        <strain evidence="2">JCM 5069</strain>
    </source>
</reference>
<dbReference type="EMBL" id="BNCD01000001">
    <property type="protein sequence ID" value="GHH69916.1"/>
    <property type="molecule type" value="Genomic_DNA"/>
</dbReference>
<protein>
    <submittedName>
        <fullName evidence="2">Uncharacterized protein</fullName>
    </submittedName>
</protein>
<evidence type="ECO:0000313" key="2">
    <source>
        <dbReference type="EMBL" id="GHH69916.1"/>
    </source>
</evidence>
<comment type="caution">
    <text evidence="2">The sequence shown here is derived from an EMBL/GenBank/DDBJ whole genome shotgun (WGS) entry which is preliminary data.</text>
</comment>
<evidence type="ECO:0000313" key="3">
    <source>
        <dbReference type="Proteomes" id="UP000603708"/>
    </source>
</evidence>
<reference evidence="2" key="2">
    <citation type="submission" date="2020-09" db="EMBL/GenBank/DDBJ databases">
        <authorList>
            <person name="Sun Q."/>
            <person name="Ohkuma M."/>
        </authorList>
    </citation>
    <scope>NUCLEOTIDE SEQUENCE</scope>
    <source>
        <strain evidence="2">JCM 5069</strain>
    </source>
</reference>